<feature type="region of interest" description="Disordered" evidence="2">
    <location>
        <begin position="655"/>
        <end position="700"/>
    </location>
</feature>
<evidence type="ECO:0000313" key="3">
    <source>
        <dbReference type="EMBL" id="GES80984.1"/>
    </source>
</evidence>
<feature type="compositionally biased region" description="Acidic residues" evidence="2">
    <location>
        <begin position="673"/>
        <end position="693"/>
    </location>
</feature>
<evidence type="ECO:0000256" key="2">
    <source>
        <dbReference type="SAM" id="MobiDB-lite"/>
    </source>
</evidence>
<dbReference type="AlphaFoldDB" id="A0A8H3L8B8"/>
<evidence type="ECO:0000313" key="4">
    <source>
        <dbReference type="Proteomes" id="UP000615446"/>
    </source>
</evidence>
<evidence type="ECO:0008006" key="5">
    <source>
        <dbReference type="Google" id="ProtNLM"/>
    </source>
</evidence>
<comment type="caution">
    <text evidence="3">The sequence shown here is derived from an EMBL/GenBank/DDBJ whole genome shotgun (WGS) entry which is preliminary data.</text>
</comment>
<accession>A0A8H3L8B8</accession>
<feature type="coiled-coil region" evidence="1">
    <location>
        <begin position="269"/>
        <end position="352"/>
    </location>
</feature>
<sequence>MAKIATGFMEHHKWTSETPLSELAKYTEEINKSLRDDRKVRSNAKTRFRQLGLTKEQVEVLIPIRLTGKREEGRDTVDKIAQEIVENDYPSEKIKEISNNLAGSAPNPVAGIYPQYEVSGSHGKGPIDWVIKMGDVIISVTEAKREDINQGVAQSSVQAHASLQCNRKKRTYDDADLYEGAMYCIVSTGVDWVITKVQSGIGDGNDNGDGNPVEVFLCSPTPTPLPINYPSLSRDDLVGPIEKLFGQIKWVFDQQKSSLVDGKRRITELEAENVEIAELRKENAELRKENTDLRMKFANFEAERAELKRRIAETLRMTEEERMRRDAENVKLRATIEELKSENIEEKKLQAQESLPTHPEEKVPQELNSCNRSHKKKRMDELKHELFNPPSETDSPSSINHNIMTEVSETARPEKFTCDGIDEASHHLAQLCDKAIDAEDRANRANQEEILCWCLYWKDFRNQLDELIRNGSGKFGEKKARSILYDTITGQLSILRKKRSQELGVQLRNVSRDSLRKKTQRAEKNYKLFEKVGLDKIKYINSYSANSISELTDAQFQEIIDYGISLEKLSPEAGHVSEISETARPEKILPTSEENSAEVSIPTPPIPLAHASAKRLNGNSSDNFKEEEWFDEDTFFNEANPTKVNTIISNDDMYFNETNDANTHNGDSNSCNEDSDPDSNSEDEIPGDSDDDGYDRYGGYNEYVDPASIGWKSSRLSYDTACIGKTLENR</sequence>
<protein>
    <recommendedName>
        <fullName evidence="5">Crinkler effector protein N-terminal domain-containing protein</fullName>
    </recommendedName>
</protein>
<keyword evidence="1" id="KW-0175">Coiled coil</keyword>
<dbReference type="Proteomes" id="UP000615446">
    <property type="component" value="Unassembled WGS sequence"/>
</dbReference>
<proteinExistence type="predicted"/>
<dbReference type="EMBL" id="BLAL01000053">
    <property type="protein sequence ID" value="GES80984.1"/>
    <property type="molecule type" value="Genomic_DNA"/>
</dbReference>
<evidence type="ECO:0000256" key="1">
    <source>
        <dbReference type="SAM" id="Coils"/>
    </source>
</evidence>
<feature type="compositionally biased region" description="Polar residues" evidence="2">
    <location>
        <begin position="656"/>
        <end position="666"/>
    </location>
</feature>
<gene>
    <name evidence="3" type="ORF">RCL2_000824300</name>
</gene>
<organism evidence="3 4">
    <name type="scientific">Rhizophagus clarus</name>
    <dbReference type="NCBI Taxonomy" id="94130"/>
    <lineage>
        <taxon>Eukaryota</taxon>
        <taxon>Fungi</taxon>
        <taxon>Fungi incertae sedis</taxon>
        <taxon>Mucoromycota</taxon>
        <taxon>Glomeromycotina</taxon>
        <taxon>Glomeromycetes</taxon>
        <taxon>Glomerales</taxon>
        <taxon>Glomeraceae</taxon>
        <taxon>Rhizophagus</taxon>
    </lineage>
</organism>
<name>A0A8H3L8B8_9GLOM</name>
<dbReference type="Gene3D" id="1.20.5.170">
    <property type="match status" value="1"/>
</dbReference>
<reference evidence="3" key="1">
    <citation type="submission" date="2019-10" db="EMBL/GenBank/DDBJ databases">
        <title>Conservation and host-specific expression of non-tandemly repeated heterogenous ribosome RNA gene in arbuscular mycorrhizal fungi.</title>
        <authorList>
            <person name="Maeda T."/>
            <person name="Kobayashi Y."/>
            <person name="Nakagawa T."/>
            <person name="Ezawa T."/>
            <person name="Yamaguchi K."/>
            <person name="Bino T."/>
            <person name="Nishimoto Y."/>
            <person name="Shigenobu S."/>
            <person name="Kawaguchi M."/>
        </authorList>
    </citation>
    <scope>NUCLEOTIDE SEQUENCE</scope>
    <source>
        <strain evidence="3">HR1</strain>
    </source>
</reference>
<dbReference type="OrthoDB" id="2436618at2759"/>